<accession>A0A8S1LB97</accession>
<evidence type="ECO:0000313" key="5">
    <source>
        <dbReference type="Proteomes" id="UP000688137"/>
    </source>
</evidence>
<dbReference type="InterPro" id="IPR039370">
    <property type="entry name" value="BTF3"/>
</dbReference>
<evidence type="ECO:0000259" key="3">
    <source>
        <dbReference type="PROSITE" id="PS51151"/>
    </source>
</evidence>
<dbReference type="PANTHER" id="PTHR10351">
    <property type="entry name" value="TRANSCRIPTION FACTOR BTF3 FAMILY MEMBER"/>
    <property type="match status" value="1"/>
</dbReference>
<comment type="caution">
    <text evidence="4">The sequence shown here is derived from an EMBL/GenBank/DDBJ whole genome shotgun (WGS) entry which is preliminary data.</text>
</comment>
<gene>
    <name evidence="4" type="ORF">PPRIM_AZ9-3.1.T0340362</name>
</gene>
<dbReference type="SMART" id="SM01407">
    <property type="entry name" value="NAC"/>
    <property type="match status" value="1"/>
</dbReference>
<dbReference type="FunFam" id="2.20.70.30:FF:000001">
    <property type="entry name" value="Transcription factor BTF3 homolog"/>
    <property type="match status" value="1"/>
</dbReference>
<comment type="subunit">
    <text evidence="2">Part of the nascent polypeptide-associated complex (NAC).</text>
</comment>
<evidence type="ECO:0000256" key="2">
    <source>
        <dbReference type="RuleBase" id="RU361272"/>
    </source>
</evidence>
<dbReference type="EMBL" id="CAJJDM010000033">
    <property type="protein sequence ID" value="CAD8063485.1"/>
    <property type="molecule type" value="Genomic_DNA"/>
</dbReference>
<evidence type="ECO:0000256" key="1">
    <source>
        <dbReference type="ARBA" id="ARBA00005296"/>
    </source>
</evidence>
<sequence length="164" mass="19169">MRQLKSISRVEQLGNIDVVNFLKNDKTILHFSKPEVQAAIGSNTFAIFGNPETKKFSELMPEILNHIGPNQMSLLQELMKETYKKNVDKIAEADQKEENDIHNFVEGQNFKEASKKEQPLNYKRGVFFQQICQFRLIMEVCKSNINQLNPFNHKKLIKFKRQIQ</sequence>
<comment type="similarity">
    <text evidence="1 2">Belongs to the NAC-beta family.</text>
</comment>
<keyword evidence="2" id="KW-0805">Transcription regulation</keyword>
<organism evidence="4 5">
    <name type="scientific">Paramecium primaurelia</name>
    <dbReference type="NCBI Taxonomy" id="5886"/>
    <lineage>
        <taxon>Eukaryota</taxon>
        <taxon>Sar</taxon>
        <taxon>Alveolata</taxon>
        <taxon>Ciliophora</taxon>
        <taxon>Intramacronucleata</taxon>
        <taxon>Oligohymenophorea</taxon>
        <taxon>Peniculida</taxon>
        <taxon>Parameciidae</taxon>
        <taxon>Paramecium</taxon>
    </lineage>
</organism>
<dbReference type="InterPro" id="IPR002715">
    <property type="entry name" value="Nas_poly-pep-assoc_cplx_dom"/>
</dbReference>
<dbReference type="AlphaFoldDB" id="A0A8S1LB97"/>
<name>A0A8S1LB97_PARPR</name>
<keyword evidence="2" id="KW-0804">Transcription</keyword>
<feature type="domain" description="NAC-A/B" evidence="3">
    <location>
        <begin position="1"/>
        <end position="60"/>
    </location>
</feature>
<dbReference type="PROSITE" id="PS51151">
    <property type="entry name" value="NAC_AB"/>
    <property type="match status" value="1"/>
</dbReference>
<proteinExistence type="inferred from homology"/>
<evidence type="ECO:0000313" key="4">
    <source>
        <dbReference type="EMBL" id="CAD8063485.1"/>
    </source>
</evidence>
<keyword evidence="5" id="KW-1185">Reference proteome</keyword>
<protein>
    <recommendedName>
        <fullName evidence="2">Nascent polypeptide-associated complex subunit beta</fullName>
    </recommendedName>
</protein>
<reference evidence="4" key="1">
    <citation type="submission" date="2021-01" db="EMBL/GenBank/DDBJ databases">
        <authorList>
            <consortium name="Genoscope - CEA"/>
            <person name="William W."/>
        </authorList>
    </citation>
    <scope>NUCLEOTIDE SEQUENCE</scope>
</reference>
<dbReference type="Proteomes" id="UP000688137">
    <property type="component" value="Unassembled WGS sequence"/>
</dbReference>
<dbReference type="Pfam" id="PF01849">
    <property type="entry name" value="NAC"/>
    <property type="match status" value="1"/>
</dbReference>